<gene>
    <name evidence="1" type="ORF">DBW92_01030</name>
</gene>
<dbReference type="GO" id="GO:0004305">
    <property type="term" value="F:ethanolamine kinase activity"/>
    <property type="evidence" value="ECO:0007669"/>
    <property type="project" value="TreeGrafter"/>
</dbReference>
<comment type="caution">
    <text evidence="1">The sequence shown here is derived from an EMBL/GenBank/DDBJ whole genome shotgun (WGS) entry which is preliminary data.</text>
</comment>
<dbReference type="PANTHER" id="PTHR22603">
    <property type="entry name" value="CHOLINE/ETHANOALAMINE KINASE"/>
    <property type="match status" value="1"/>
</dbReference>
<dbReference type="Gene3D" id="3.30.200.20">
    <property type="entry name" value="Phosphorylase Kinase, domain 1"/>
    <property type="match status" value="1"/>
</dbReference>
<evidence type="ECO:0000313" key="2">
    <source>
        <dbReference type="Proteomes" id="UP000252915"/>
    </source>
</evidence>
<dbReference type="SUPFAM" id="SSF56112">
    <property type="entry name" value="Protein kinase-like (PK-like)"/>
    <property type="match status" value="1"/>
</dbReference>
<dbReference type="AlphaFoldDB" id="A0A368C8B0"/>
<protein>
    <recommendedName>
        <fullName evidence="3">Choline kinase</fullName>
    </recommendedName>
</protein>
<dbReference type="Pfam" id="PF01633">
    <property type="entry name" value="Choline_kinase"/>
    <property type="match status" value="1"/>
</dbReference>
<reference evidence="1 2" key="1">
    <citation type="journal article" date="2018" name="Microbiome">
        <title>Fine metagenomic profile of the Mediterranean stratified and mixed water columns revealed by assembly and recruitment.</title>
        <authorList>
            <person name="Haro-Moreno J.M."/>
            <person name="Lopez-Perez M."/>
            <person name="De La Torre J.R."/>
            <person name="Picazo A."/>
            <person name="Camacho A."/>
            <person name="Rodriguez-Valera F."/>
        </authorList>
    </citation>
    <scope>NUCLEOTIDE SEQUENCE [LARGE SCALE GENOMIC DNA]</scope>
    <source>
        <strain evidence="1">MED-G78</strain>
    </source>
</reference>
<name>A0A368C8B0_9GAMM</name>
<dbReference type="Proteomes" id="UP000252915">
    <property type="component" value="Unassembled WGS sequence"/>
</dbReference>
<dbReference type="GO" id="GO:0006646">
    <property type="term" value="P:phosphatidylethanolamine biosynthetic process"/>
    <property type="evidence" value="ECO:0007669"/>
    <property type="project" value="TreeGrafter"/>
</dbReference>
<dbReference type="GO" id="GO:0005737">
    <property type="term" value="C:cytoplasm"/>
    <property type="evidence" value="ECO:0007669"/>
    <property type="project" value="TreeGrafter"/>
</dbReference>
<dbReference type="PANTHER" id="PTHR22603:SF66">
    <property type="entry name" value="ETHANOLAMINE KINASE"/>
    <property type="match status" value="1"/>
</dbReference>
<dbReference type="InterPro" id="IPR011009">
    <property type="entry name" value="Kinase-like_dom_sf"/>
</dbReference>
<evidence type="ECO:0000313" key="1">
    <source>
        <dbReference type="EMBL" id="RCL45334.1"/>
    </source>
</evidence>
<dbReference type="EMBL" id="QOPI01000003">
    <property type="protein sequence ID" value="RCL45334.1"/>
    <property type="molecule type" value="Genomic_DNA"/>
</dbReference>
<sequence>MDNIQKKINKISGDIELYDEIKSGPISKIYSCNFNNSNSIIRFDLPLASKLKLDRKKEITILKKISSLNLSPHILYKNYHEGILIWEYIPGVELSISNNQDFILQDLGQVLKKIHQIKLPKKLIKNFNESIFSYKELLHDLLEEKLIRKGFALYTEIYNEDDPCVFSHNDLNRTNLLFSNKIYFLDWEYASFNSPYFDIASLIASFNLNKEETNILLKGYSGNSFTINLEKLKKWVIFTYYLDYLWRKSIVKLDNSYYKSMKLDKIEHFLLNL</sequence>
<organism evidence="1 2">
    <name type="scientific">SAR86 cluster bacterium</name>
    <dbReference type="NCBI Taxonomy" id="2030880"/>
    <lineage>
        <taxon>Bacteria</taxon>
        <taxon>Pseudomonadati</taxon>
        <taxon>Pseudomonadota</taxon>
        <taxon>Gammaproteobacteria</taxon>
        <taxon>SAR86 cluster</taxon>
    </lineage>
</organism>
<dbReference type="Gene3D" id="3.90.1200.10">
    <property type="match status" value="1"/>
</dbReference>
<proteinExistence type="predicted"/>
<accession>A0A368C8B0</accession>
<evidence type="ECO:0008006" key="3">
    <source>
        <dbReference type="Google" id="ProtNLM"/>
    </source>
</evidence>